<dbReference type="Proteomes" id="UP000325641">
    <property type="component" value="Chromosome"/>
</dbReference>
<sequence>MNGAALWFFILSLQAMPFEASRLGPLTKDQCVALQQALPGVDGKCVKLVGVKTCNSYGAGGSVCPILEGEMVR</sequence>
<organism evidence="1 2">
    <name type="scientific">Bradyrhizobium betae</name>
    <dbReference type="NCBI Taxonomy" id="244734"/>
    <lineage>
        <taxon>Bacteria</taxon>
        <taxon>Pseudomonadati</taxon>
        <taxon>Pseudomonadota</taxon>
        <taxon>Alphaproteobacteria</taxon>
        <taxon>Hyphomicrobiales</taxon>
        <taxon>Nitrobacteraceae</taxon>
        <taxon>Bradyrhizobium</taxon>
    </lineage>
</organism>
<reference evidence="2" key="1">
    <citation type="submission" date="2019-10" db="EMBL/GenBank/DDBJ databases">
        <title>Complete Genome Sequence of Bradyrhizobium betae type strain PL7HG1T.</title>
        <authorList>
            <person name="Bromfield E.S.P."/>
            <person name="Cloutier S."/>
        </authorList>
    </citation>
    <scope>NUCLEOTIDE SEQUENCE [LARGE SCALE GENOMIC DNA]</scope>
    <source>
        <strain evidence="2">PL7HG1</strain>
    </source>
</reference>
<name>A0A5P6NZI8_9BRAD</name>
<gene>
    <name evidence="1" type="ORF">F8237_01920</name>
</gene>
<protein>
    <submittedName>
        <fullName evidence="1">Uncharacterized protein</fullName>
    </submittedName>
</protein>
<dbReference type="AlphaFoldDB" id="A0A5P6NZI8"/>
<evidence type="ECO:0000313" key="2">
    <source>
        <dbReference type="Proteomes" id="UP000325641"/>
    </source>
</evidence>
<dbReference type="KEGG" id="bbet:F8237_01920"/>
<dbReference type="EMBL" id="CP044543">
    <property type="protein sequence ID" value="QFI71238.1"/>
    <property type="molecule type" value="Genomic_DNA"/>
</dbReference>
<accession>A0A5P6NZI8</accession>
<proteinExistence type="predicted"/>
<evidence type="ECO:0000313" key="1">
    <source>
        <dbReference type="EMBL" id="QFI71238.1"/>
    </source>
</evidence>
<dbReference type="RefSeq" id="WP_151642148.1">
    <property type="nucleotide sequence ID" value="NZ_CP044543.1"/>
</dbReference>